<proteinExistence type="predicted"/>
<reference evidence="1" key="1">
    <citation type="journal article" date="2014" name="Front. Microbiol.">
        <title>High frequency of phylogenetically diverse reductive dehalogenase-homologous genes in deep subseafloor sedimentary metagenomes.</title>
        <authorList>
            <person name="Kawai M."/>
            <person name="Futagami T."/>
            <person name="Toyoda A."/>
            <person name="Takaki Y."/>
            <person name="Nishi S."/>
            <person name="Hori S."/>
            <person name="Arai W."/>
            <person name="Tsubouchi T."/>
            <person name="Morono Y."/>
            <person name="Uchiyama I."/>
            <person name="Ito T."/>
            <person name="Fujiyama A."/>
            <person name="Inagaki F."/>
            <person name="Takami H."/>
        </authorList>
    </citation>
    <scope>NUCLEOTIDE SEQUENCE</scope>
    <source>
        <strain evidence="1">Expedition CK06-06</strain>
    </source>
</reference>
<comment type="caution">
    <text evidence="1">The sequence shown here is derived from an EMBL/GenBank/DDBJ whole genome shotgun (WGS) entry which is preliminary data.</text>
</comment>
<gene>
    <name evidence="1" type="ORF">S12H4_62342</name>
</gene>
<evidence type="ECO:0000313" key="1">
    <source>
        <dbReference type="EMBL" id="GAJ17988.1"/>
    </source>
</evidence>
<feature type="non-terminal residue" evidence="1">
    <location>
        <position position="85"/>
    </location>
</feature>
<name>X1UKM0_9ZZZZ</name>
<feature type="non-terminal residue" evidence="1">
    <location>
        <position position="1"/>
    </location>
</feature>
<protein>
    <submittedName>
        <fullName evidence="1">Uncharacterized protein</fullName>
    </submittedName>
</protein>
<dbReference type="AlphaFoldDB" id="X1UKM0"/>
<sequence length="85" mass="9681">AHGRPDWSPNEPKETTYAIPDQGEASIRLGGISPFDRLGDVVWFDNFSNGLGIYDPLKKSYKSITKFSSQGISLKIFRLYFFMIF</sequence>
<organism evidence="1">
    <name type="scientific">marine sediment metagenome</name>
    <dbReference type="NCBI Taxonomy" id="412755"/>
    <lineage>
        <taxon>unclassified sequences</taxon>
        <taxon>metagenomes</taxon>
        <taxon>ecological metagenomes</taxon>
    </lineage>
</organism>
<accession>X1UKM0</accession>
<dbReference type="EMBL" id="BARW01041776">
    <property type="protein sequence ID" value="GAJ17988.1"/>
    <property type="molecule type" value="Genomic_DNA"/>
</dbReference>